<dbReference type="RefSeq" id="WP_130022604.1">
    <property type="nucleotide sequence ID" value="NZ_SEWF01000028.1"/>
</dbReference>
<dbReference type="InterPro" id="IPR040547">
    <property type="entry name" value="CdiI"/>
</dbReference>
<keyword evidence="2" id="KW-1185">Reference proteome</keyword>
<dbReference type="OrthoDB" id="4829274at2"/>
<dbReference type="Proteomes" id="UP000293162">
    <property type="component" value="Unassembled WGS sequence"/>
</dbReference>
<dbReference type="AlphaFoldDB" id="A0A4Q5LWY9"/>
<dbReference type="EMBL" id="SEWF01000028">
    <property type="protein sequence ID" value="RYU94268.1"/>
    <property type="molecule type" value="Genomic_DNA"/>
</dbReference>
<dbReference type="Pfam" id="PF18616">
    <property type="entry name" value="CdiI_3"/>
    <property type="match status" value="1"/>
</dbReference>
<reference evidence="1 2" key="1">
    <citation type="submission" date="2019-02" db="EMBL/GenBank/DDBJ databases">
        <title>Bacterial novel species Emticicia sp. 17J42-9 isolated from soil.</title>
        <authorList>
            <person name="Jung H.-Y."/>
        </authorList>
    </citation>
    <scope>NUCLEOTIDE SEQUENCE [LARGE SCALE GENOMIC DNA]</scope>
    <source>
        <strain evidence="1 2">17J42-9</strain>
    </source>
</reference>
<evidence type="ECO:0000313" key="1">
    <source>
        <dbReference type="EMBL" id="RYU94268.1"/>
    </source>
</evidence>
<organism evidence="1 2">
    <name type="scientific">Emticicia agri</name>
    <dbReference type="NCBI Taxonomy" id="2492393"/>
    <lineage>
        <taxon>Bacteria</taxon>
        <taxon>Pseudomonadati</taxon>
        <taxon>Bacteroidota</taxon>
        <taxon>Cytophagia</taxon>
        <taxon>Cytophagales</taxon>
        <taxon>Leadbetterellaceae</taxon>
        <taxon>Emticicia</taxon>
    </lineage>
</organism>
<protein>
    <submittedName>
        <fullName evidence="1">Uncharacterized protein</fullName>
    </submittedName>
</protein>
<evidence type="ECO:0000313" key="2">
    <source>
        <dbReference type="Proteomes" id="UP000293162"/>
    </source>
</evidence>
<gene>
    <name evidence="1" type="ORF">EWM59_17775</name>
</gene>
<proteinExistence type="predicted"/>
<comment type="caution">
    <text evidence="1">The sequence shown here is derived from an EMBL/GenBank/DDBJ whole genome shotgun (WGS) entry which is preliminary data.</text>
</comment>
<sequence>MENNYQSLFELDNSLKLATSEPTPLVQNHNALLIKKLKDLRFMIGQKTGLAYLVPMAIQVLQENIFAEGDFYEGDLLQNVLSIDKVFWTKNNDLYLRLKEIIQQDFDMNKIETTDEIKAMLQSLADNF</sequence>
<accession>A0A4Q5LWY9</accession>
<dbReference type="CDD" id="cd20691">
    <property type="entry name" value="CdiI_EC536-like"/>
    <property type="match status" value="1"/>
</dbReference>
<name>A0A4Q5LWY9_9BACT</name>